<keyword evidence="7" id="KW-1185">Reference proteome</keyword>
<dbReference type="InterPro" id="IPR002136">
    <property type="entry name" value="Ribosomal_uL4"/>
</dbReference>
<proteinExistence type="inferred from homology"/>
<dbReference type="PANTHER" id="PTHR10746:SF6">
    <property type="entry name" value="LARGE RIBOSOMAL SUBUNIT PROTEIN UL4M"/>
    <property type="match status" value="1"/>
</dbReference>
<dbReference type="GO" id="GO:1990904">
    <property type="term" value="C:ribonucleoprotein complex"/>
    <property type="evidence" value="ECO:0007669"/>
    <property type="project" value="UniProtKB-KW"/>
</dbReference>
<dbReference type="SUPFAM" id="SSF52166">
    <property type="entry name" value="Ribosomal protein L4"/>
    <property type="match status" value="1"/>
</dbReference>
<evidence type="ECO:0000313" key="6">
    <source>
        <dbReference type="EMBL" id="KAF2758899.1"/>
    </source>
</evidence>
<sequence>MIFLRAVKVLQGRRAKAPTGFSSHLRTAIIKFAASPTTLAKTEMAAPKGLWRSISCIHTSGWSTSMKVSPIVRRNITTELPLEHSYKAPAGGKFPLQVPEHIRQPNITTTIYSFPELEPLRFEQFPADHLHLPLRKDILHRAVIFEGDNTRLGTASTKWRREVHGSTKKVHPQKGMGKARVGDKKSPIRRGGGVAFGPKPRDFGTELPQKVYDLAWRTALSYRYRKGELTIVDGTIEVPPNSAEDTVRKLFGDDYPLNPSQGGNLVVSCVEPVNLAKAMEYTSRYGLAVSMLDVDVKDLLKQGRIVIELQALKILLASHASDLQPARAKLLVDR</sequence>
<dbReference type="Pfam" id="PF00573">
    <property type="entry name" value="Ribosomal_L4"/>
    <property type="match status" value="1"/>
</dbReference>
<dbReference type="GO" id="GO:0005840">
    <property type="term" value="C:ribosome"/>
    <property type="evidence" value="ECO:0007669"/>
    <property type="project" value="UniProtKB-KW"/>
</dbReference>
<dbReference type="InterPro" id="IPR023574">
    <property type="entry name" value="Ribosomal_uL4_dom_sf"/>
</dbReference>
<gene>
    <name evidence="6" type="ORF">EJ05DRAFT_325846</name>
</gene>
<evidence type="ECO:0000256" key="2">
    <source>
        <dbReference type="ARBA" id="ARBA00022980"/>
    </source>
</evidence>
<evidence type="ECO:0000256" key="3">
    <source>
        <dbReference type="ARBA" id="ARBA00023274"/>
    </source>
</evidence>
<evidence type="ECO:0000256" key="1">
    <source>
        <dbReference type="ARBA" id="ARBA00010528"/>
    </source>
</evidence>
<keyword evidence="3" id="KW-0687">Ribonucleoprotein</keyword>
<dbReference type="OrthoDB" id="275876at2759"/>
<dbReference type="GO" id="GO:0003735">
    <property type="term" value="F:structural constituent of ribosome"/>
    <property type="evidence" value="ECO:0007669"/>
    <property type="project" value="InterPro"/>
</dbReference>
<feature type="region of interest" description="Disordered" evidence="5">
    <location>
        <begin position="162"/>
        <end position="192"/>
    </location>
</feature>
<protein>
    <recommendedName>
        <fullName evidence="4">Large ribosomal subunit protein uL4m</fullName>
    </recommendedName>
</protein>
<evidence type="ECO:0000256" key="5">
    <source>
        <dbReference type="SAM" id="MobiDB-lite"/>
    </source>
</evidence>
<dbReference type="Proteomes" id="UP000799437">
    <property type="component" value="Unassembled WGS sequence"/>
</dbReference>
<dbReference type="InterPro" id="IPR013005">
    <property type="entry name" value="Ribosomal_uL4-like"/>
</dbReference>
<dbReference type="PANTHER" id="PTHR10746">
    <property type="entry name" value="50S RIBOSOMAL PROTEIN L4"/>
    <property type="match status" value="1"/>
</dbReference>
<keyword evidence="2 6" id="KW-0689">Ribosomal protein</keyword>
<name>A0A6A6W9R6_9PEZI</name>
<organism evidence="6 7">
    <name type="scientific">Pseudovirgaria hyperparasitica</name>
    <dbReference type="NCBI Taxonomy" id="470096"/>
    <lineage>
        <taxon>Eukaryota</taxon>
        <taxon>Fungi</taxon>
        <taxon>Dikarya</taxon>
        <taxon>Ascomycota</taxon>
        <taxon>Pezizomycotina</taxon>
        <taxon>Dothideomycetes</taxon>
        <taxon>Dothideomycetes incertae sedis</taxon>
        <taxon>Acrospermales</taxon>
        <taxon>Acrospermaceae</taxon>
        <taxon>Pseudovirgaria</taxon>
    </lineage>
</organism>
<evidence type="ECO:0000256" key="4">
    <source>
        <dbReference type="ARBA" id="ARBA00040565"/>
    </source>
</evidence>
<reference evidence="6" key="1">
    <citation type="journal article" date="2020" name="Stud. Mycol.">
        <title>101 Dothideomycetes genomes: a test case for predicting lifestyles and emergence of pathogens.</title>
        <authorList>
            <person name="Haridas S."/>
            <person name="Albert R."/>
            <person name="Binder M."/>
            <person name="Bloem J."/>
            <person name="Labutti K."/>
            <person name="Salamov A."/>
            <person name="Andreopoulos B."/>
            <person name="Baker S."/>
            <person name="Barry K."/>
            <person name="Bills G."/>
            <person name="Bluhm B."/>
            <person name="Cannon C."/>
            <person name="Castanera R."/>
            <person name="Culley D."/>
            <person name="Daum C."/>
            <person name="Ezra D."/>
            <person name="Gonzalez J."/>
            <person name="Henrissat B."/>
            <person name="Kuo A."/>
            <person name="Liang C."/>
            <person name="Lipzen A."/>
            <person name="Lutzoni F."/>
            <person name="Magnuson J."/>
            <person name="Mondo S."/>
            <person name="Nolan M."/>
            <person name="Ohm R."/>
            <person name="Pangilinan J."/>
            <person name="Park H.-J."/>
            <person name="Ramirez L."/>
            <person name="Alfaro M."/>
            <person name="Sun H."/>
            <person name="Tritt A."/>
            <person name="Yoshinaga Y."/>
            <person name="Zwiers L.-H."/>
            <person name="Turgeon B."/>
            <person name="Goodwin S."/>
            <person name="Spatafora J."/>
            <person name="Crous P."/>
            <person name="Grigoriev I."/>
        </authorList>
    </citation>
    <scope>NUCLEOTIDE SEQUENCE</scope>
    <source>
        <strain evidence="6">CBS 121739</strain>
    </source>
</reference>
<dbReference type="Gene3D" id="3.40.1370.10">
    <property type="match status" value="1"/>
</dbReference>
<dbReference type="EMBL" id="ML996570">
    <property type="protein sequence ID" value="KAF2758899.1"/>
    <property type="molecule type" value="Genomic_DNA"/>
</dbReference>
<comment type="similarity">
    <text evidence="1">Belongs to the universal ribosomal protein uL4 family.</text>
</comment>
<dbReference type="RefSeq" id="XP_033601350.1">
    <property type="nucleotide sequence ID" value="XM_033740788.1"/>
</dbReference>
<evidence type="ECO:0000313" key="7">
    <source>
        <dbReference type="Proteomes" id="UP000799437"/>
    </source>
</evidence>
<accession>A0A6A6W9R6</accession>
<dbReference type="AlphaFoldDB" id="A0A6A6W9R6"/>
<dbReference type="GO" id="GO:0006412">
    <property type="term" value="P:translation"/>
    <property type="evidence" value="ECO:0007669"/>
    <property type="project" value="InterPro"/>
</dbReference>
<dbReference type="GeneID" id="54481842"/>